<proteinExistence type="predicted"/>
<dbReference type="Gene3D" id="1.25.40.10">
    <property type="entry name" value="Tetratricopeptide repeat domain"/>
    <property type="match status" value="1"/>
</dbReference>
<feature type="coiled-coil region" evidence="1">
    <location>
        <begin position="107"/>
        <end position="134"/>
    </location>
</feature>
<dbReference type="SUPFAM" id="SSF48452">
    <property type="entry name" value="TPR-like"/>
    <property type="match status" value="1"/>
</dbReference>
<dbReference type="Pfam" id="PF13174">
    <property type="entry name" value="TPR_6"/>
    <property type="match status" value="1"/>
</dbReference>
<evidence type="ECO:0000313" key="3">
    <source>
        <dbReference type="Proteomes" id="UP000298663"/>
    </source>
</evidence>
<evidence type="ECO:0000256" key="1">
    <source>
        <dbReference type="SAM" id="Coils"/>
    </source>
</evidence>
<evidence type="ECO:0000313" key="2">
    <source>
        <dbReference type="EMBL" id="TKR63398.1"/>
    </source>
</evidence>
<reference evidence="2 3" key="2">
    <citation type="journal article" date="2019" name="G3 (Bethesda)">
        <title>Hybrid Assembly of the Genome of the Entomopathogenic Nematode Steinernema carpocapsae Identifies the X-Chromosome.</title>
        <authorList>
            <person name="Serra L."/>
            <person name="Macchietto M."/>
            <person name="Macias-Munoz A."/>
            <person name="McGill C.J."/>
            <person name="Rodriguez I.M."/>
            <person name="Rodriguez B."/>
            <person name="Murad R."/>
            <person name="Mortazavi A."/>
        </authorList>
    </citation>
    <scope>NUCLEOTIDE SEQUENCE [LARGE SCALE GENOMIC DNA]</scope>
    <source>
        <strain evidence="2 3">ALL</strain>
    </source>
</reference>
<protein>
    <submittedName>
        <fullName evidence="2">Uncharacterized protein</fullName>
    </submittedName>
</protein>
<dbReference type="InterPro" id="IPR011990">
    <property type="entry name" value="TPR-like_helical_dom_sf"/>
</dbReference>
<dbReference type="AlphaFoldDB" id="A0A4U5M3Q0"/>
<keyword evidence="1" id="KW-0175">Coiled coil</keyword>
<sequence>MEQRDLAEEEKARGNDKFGHGDWTGALEHYGKALELCPPEFQEERATYFANRAASQMKLENWKDAIEDCTEAIACGPKNNKALLRRAICYTKDEKDCDKALEDYKKLAELEPQTRNHQKEISRLEAQIAERNEKLKDEMLGQMKNLGNMFRLSTDNFQLEPQAGGGYSVNMKKS</sequence>
<name>A0A4U5M3Q0_STECR</name>
<dbReference type="InterPro" id="IPR019734">
    <property type="entry name" value="TPR_rpt"/>
</dbReference>
<accession>A0A4U5M3Q0</accession>
<keyword evidence="3" id="KW-1185">Reference proteome</keyword>
<dbReference type="STRING" id="34508.A0A4U5M3Q0"/>
<dbReference type="Proteomes" id="UP000298663">
    <property type="component" value="Unassembled WGS sequence"/>
</dbReference>
<gene>
    <name evidence="2" type="ORF">L596_027234</name>
</gene>
<dbReference type="SMART" id="SM00028">
    <property type="entry name" value="TPR"/>
    <property type="match status" value="3"/>
</dbReference>
<dbReference type="OrthoDB" id="1872379at2759"/>
<dbReference type="PANTHER" id="PTHR46014">
    <property type="entry name" value="TETRATRICOPEPTIDE REPEAT PROTEIN 1"/>
    <property type="match status" value="1"/>
</dbReference>
<dbReference type="InterPro" id="IPR052769">
    <property type="entry name" value="TPR_domain_protein"/>
</dbReference>
<comment type="caution">
    <text evidence="2">The sequence shown here is derived from an EMBL/GenBank/DDBJ whole genome shotgun (WGS) entry which is preliminary data.</text>
</comment>
<reference evidence="2 3" key="1">
    <citation type="journal article" date="2015" name="Genome Biol.">
        <title>Comparative genomics of Steinernema reveals deeply conserved gene regulatory networks.</title>
        <authorList>
            <person name="Dillman A.R."/>
            <person name="Macchietto M."/>
            <person name="Porter C.F."/>
            <person name="Rogers A."/>
            <person name="Williams B."/>
            <person name="Antoshechkin I."/>
            <person name="Lee M.M."/>
            <person name="Goodwin Z."/>
            <person name="Lu X."/>
            <person name="Lewis E.E."/>
            <person name="Goodrich-Blair H."/>
            <person name="Stock S.P."/>
            <person name="Adams B.J."/>
            <person name="Sternberg P.W."/>
            <person name="Mortazavi A."/>
        </authorList>
    </citation>
    <scope>NUCLEOTIDE SEQUENCE [LARGE SCALE GENOMIC DNA]</scope>
    <source>
        <strain evidence="2 3">ALL</strain>
    </source>
</reference>
<organism evidence="2 3">
    <name type="scientific">Steinernema carpocapsae</name>
    <name type="common">Entomopathogenic nematode</name>
    <dbReference type="NCBI Taxonomy" id="34508"/>
    <lineage>
        <taxon>Eukaryota</taxon>
        <taxon>Metazoa</taxon>
        <taxon>Ecdysozoa</taxon>
        <taxon>Nematoda</taxon>
        <taxon>Chromadorea</taxon>
        <taxon>Rhabditida</taxon>
        <taxon>Tylenchina</taxon>
        <taxon>Panagrolaimomorpha</taxon>
        <taxon>Strongyloidoidea</taxon>
        <taxon>Steinernematidae</taxon>
        <taxon>Steinernema</taxon>
    </lineage>
</organism>
<dbReference type="PANTHER" id="PTHR46014:SF1">
    <property type="entry name" value="TETRATRICOPEPTIDE REPEAT PROTEIN 1"/>
    <property type="match status" value="1"/>
</dbReference>
<dbReference type="EMBL" id="AZBU02000010">
    <property type="protein sequence ID" value="TKR63398.1"/>
    <property type="molecule type" value="Genomic_DNA"/>
</dbReference>